<dbReference type="EMBL" id="AP026867">
    <property type="protein sequence ID" value="BDS11670.1"/>
    <property type="molecule type" value="Genomic_DNA"/>
</dbReference>
<dbReference type="PROSITE" id="PS51257">
    <property type="entry name" value="PROKAR_LIPOPROTEIN"/>
    <property type="match status" value="1"/>
</dbReference>
<protein>
    <recommendedName>
        <fullName evidence="4">Lipoprotein</fullName>
    </recommendedName>
</protein>
<dbReference type="KEGG" id="aup:AsAng_0023840"/>
<evidence type="ECO:0000256" key="1">
    <source>
        <dbReference type="PROSITE-ProRule" id="PRU00339"/>
    </source>
</evidence>
<evidence type="ECO:0000313" key="3">
    <source>
        <dbReference type="Proteomes" id="UP001060919"/>
    </source>
</evidence>
<keyword evidence="1" id="KW-0802">TPR repeat</keyword>
<evidence type="ECO:0008006" key="4">
    <source>
        <dbReference type="Google" id="ProtNLM"/>
    </source>
</evidence>
<dbReference type="InterPro" id="IPR019734">
    <property type="entry name" value="TPR_rpt"/>
</dbReference>
<dbReference type="SUPFAM" id="SSF48452">
    <property type="entry name" value="TPR-like"/>
    <property type="match status" value="1"/>
</dbReference>
<evidence type="ECO:0000313" key="2">
    <source>
        <dbReference type="EMBL" id="BDS11670.1"/>
    </source>
</evidence>
<dbReference type="AlphaFoldDB" id="A0A915YEQ0"/>
<dbReference type="InterPro" id="IPR011990">
    <property type="entry name" value="TPR-like_helical_dom_sf"/>
</dbReference>
<reference evidence="2" key="1">
    <citation type="submission" date="2022-09" db="EMBL/GenBank/DDBJ databases">
        <title>Aureispira anguillicida sp. nov., isolated from Leptocephalus of Japanese eel Anguilla japonica.</title>
        <authorList>
            <person name="Yuasa K."/>
            <person name="Mekata T."/>
            <person name="Ikunari K."/>
        </authorList>
    </citation>
    <scope>NUCLEOTIDE SEQUENCE</scope>
    <source>
        <strain evidence="2">EL160426</strain>
    </source>
</reference>
<feature type="repeat" description="TPR" evidence="1">
    <location>
        <begin position="100"/>
        <end position="133"/>
    </location>
</feature>
<dbReference type="Proteomes" id="UP001060919">
    <property type="component" value="Chromosome"/>
</dbReference>
<organism evidence="2 3">
    <name type="scientific">Aureispira anguillae</name>
    <dbReference type="NCBI Taxonomy" id="2864201"/>
    <lineage>
        <taxon>Bacteria</taxon>
        <taxon>Pseudomonadati</taxon>
        <taxon>Bacteroidota</taxon>
        <taxon>Saprospiria</taxon>
        <taxon>Saprospirales</taxon>
        <taxon>Saprospiraceae</taxon>
        <taxon>Aureispira</taxon>
    </lineage>
</organism>
<dbReference type="RefSeq" id="WP_264792824.1">
    <property type="nucleotide sequence ID" value="NZ_AP026867.1"/>
</dbReference>
<proteinExistence type="predicted"/>
<sequence length="400" mass="46196">MKTIIYHLTIIIALLAVGCVQEEVDQAEIIPTQEPLDGKKPVAILTSSKIDLPTQEEALDHKTGIRNKIFKKSLTTDLNQLATIEIVQLIEQGASQKEIALAYEEYGDNWVKKQEYSAAINAYKEAEEIRETDMKQLYLKLAKTYALNGEYYGSMEDCLKQAKALGFEDYKVLLYDEAFEGWRKKYDFVDGFGELFGKGQEMMFNVFIALGNQKNLIKDYTVGPMELFENTEYAHRERVGYYKNRPVIRTHFENFVEGLNEDRFSREGGDDYRYEMVLANNKNYVAVIYSKEEVWSEYILPKEYQLVTYDRKGNKVAALEIAKRGALKRGKGFVLHPDHTFEITNYKLKWKNSAKERCDQEGTYLKYEDLKMAEAEERTTYKISATGQIIPTEGVLLGMR</sequence>
<gene>
    <name evidence="2" type="ORF">AsAng_0023840</name>
</gene>
<name>A0A915YEQ0_9BACT</name>
<dbReference type="PROSITE" id="PS50005">
    <property type="entry name" value="TPR"/>
    <property type="match status" value="1"/>
</dbReference>
<dbReference type="Gene3D" id="1.25.40.10">
    <property type="entry name" value="Tetratricopeptide repeat domain"/>
    <property type="match status" value="1"/>
</dbReference>
<accession>A0A915YEQ0</accession>
<keyword evidence="3" id="KW-1185">Reference proteome</keyword>